<name>A0ABW7W7A8_9NOCA</name>
<dbReference type="InterPro" id="IPR046348">
    <property type="entry name" value="SIS_dom_sf"/>
</dbReference>
<dbReference type="InterPro" id="IPR001347">
    <property type="entry name" value="SIS_dom"/>
</dbReference>
<accession>A0ABW7W7A8</accession>
<gene>
    <name evidence="4" type="ORF">ACH47G_00185</name>
</gene>
<reference evidence="4 5" key="1">
    <citation type="submission" date="2024-10" db="EMBL/GenBank/DDBJ databases">
        <title>The Natural Products Discovery Center: Release of the First 8490 Sequenced Strains for Exploring Actinobacteria Biosynthetic Diversity.</title>
        <authorList>
            <person name="Kalkreuter E."/>
            <person name="Kautsar S.A."/>
            <person name="Yang D."/>
            <person name="Bader C.D."/>
            <person name="Teijaro C.N."/>
            <person name="Fluegel L."/>
            <person name="Davis C.M."/>
            <person name="Simpson J.R."/>
            <person name="Lauterbach L."/>
            <person name="Steele A.D."/>
            <person name="Gui C."/>
            <person name="Meng S."/>
            <person name="Li G."/>
            <person name="Viehrig K."/>
            <person name="Ye F."/>
            <person name="Su P."/>
            <person name="Kiefer A.F."/>
            <person name="Nichols A."/>
            <person name="Cepeda A.J."/>
            <person name="Yan W."/>
            <person name="Fan B."/>
            <person name="Jiang Y."/>
            <person name="Adhikari A."/>
            <person name="Zheng C.-J."/>
            <person name="Schuster L."/>
            <person name="Cowan T.M."/>
            <person name="Smanski M.J."/>
            <person name="Chevrette M.G."/>
            <person name="De Carvalho L.P.S."/>
            <person name="Shen B."/>
        </authorList>
    </citation>
    <scope>NUCLEOTIDE SEQUENCE [LARGE SCALE GENOMIC DNA]</scope>
    <source>
        <strain evidence="4 5">NPDC019626</strain>
    </source>
</reference>
<evidence type="ECO:0000256" key="2">
    <source>
        <dbReference type="ARBA" id="ARBA00023235"/>
    </source>
</evidence>
<evidence type="ECO:0000259" key="3">
    <source>
        <dbReference type="PROSITE" id="PS51464"/>
    </source>
</evidence>
<dbReference type="EMBL" id="JBIRXV010000001">
    <property type="protein sequence ID" value="MFI2318883.1"/>
    <property type="molecule type" value="Genomic_DNA"/>
</dbReference>
<comment type="similarity">
    <text evidence="1">Belongs to the PGI/PMI family.</text>
</comment>
<dbReference type="PROSITE" id="PS51464">
    <property type="entry name" value="SIS"/>
    <property type="match status" value="1"/>
</dbReference>
<dbReference type="Proteomes" id="UP001611450">
    <property type="component" value="Unassembled WGS sequence"/>
</dbReference>
<comment type="caution">
    <text evidence="4">The sequence shown here is derived from an EMBL/GenBank/DDBJ whole genome shotgun (WGS) entry which is preliminary data.</text>
</comment>
<feature type="domain" description="SIS" evidence="3">
    <location>
        <begin position="39"/>
        <end position="186"/>
    </location>
</feature>
<organism evidence="4 5">
    <name type="scientific">Nocardia beijingensis</name>
    <dbReference type="NCBI Taxonomy" id="95162"/>
    <lineage>
        <taxon>Bacteria</taxon>
        <taxon>Bacillati</taxon>
        <taxon>Actinomycetota</taxon>
        <taxon>Actinomycetes</taxon>
        <taxon>Mycobacteriales</taxon>
        <taxon>Nocardiaceae</taxon>
        <taxon>Nocardia</taxon>
    </lineage>
</organism>
<sequence length="375" mass="42096">MLTVNNSRLDRYEEFLRNGYLAGLTRGDEYDSSALSQTLVDRCRAGVFTRIVFTGMGCSAIVSEVIRGYFVAAGIPIDVVIVNGYEFDHILPPSVLTDPTTLIVISSYSGYSQEPLIAFERLLRFRDRVVLLTSGGALAEAGKRAGSSILYWRLENPDREYPLFHVTQYFAILLDAFSRLSMINGTHAAGLEQLARDLAEHPLVPHAERARVVADQLFESNIVMIAPPLWHDSLLKLCKMHLNEIAMVPATRNYLHEFCHSEVATLSDPERTHSVIVLRDPDSDGYTQSKTENLVSILRRHDSSCDRADINVVTIDLEGRTYLHKFFGALRFVQELTLALGRLRVVDSRDLISRTAGNPWYHSSTIDAERRQIAG</sequence>
<dbReference type="RefSeq" id="WP_396946224.1">
    <property type="nucleotide sequence ID" value="NZ_JBIRXV010000001.1"/>
</dbReference>
<proteinExistence type="inferred from homology"/>
<dbReference type="SUPFAM" id="SSF53697">
    <property type="entry name" value="SIS domain"/>
    <property type="match status" value="1"/>
</dbReference>
<dbReference type="InterPro" id="IPR019490">
    <property type="entry name" value="Glu6P/Mann6P_isomerase_C"/>
</dbReference>
<keyword evidence="5" id="KW-1185">Reference proteome</keyword>
<evidence type="ECO:0000313" key="4">
    <source>
        <dbReference type="EMBL" id="MFI2318883.1"/>
    </source>
</evidence>
<evidence type="ECO:0000313" key="5">
    <source>
        <dbReference type="Proteomes" id="UP001611450"/>
    </source>
</evidence>
<evidence type="ECO:0000256" key="1">
    <source>
        <dbReference type="ARBA" id="ARBA00010523"/>
    </source>
</evidence>
<dbReference type="Gene3D" id="3.40.50.10490">
    <property type="entry name" value="Glucose-6-phosphate isomerase like protein, domain 1"/>
    <property type="match status" value="2"/>
</dbReference>
<keyword evidence="2" id="KW-0413">Isomerase</keyword>
<dbReference type="Pfam" id="PF10432">
    <property type="entry name" value="bact-PGI_C"/>
    <property type="match status" value="1"/>
</dbReference>
<protein>
    <submittedName>
        <fullName evidence="4">SIS domain-containing protein</fullName>
    </submittedName>
</protein>